<evidence type="ECO:0000256" key="9">
    <source>
        <dbReference type="RuleBase" id="RU000487"/>
    </source>
</evidence>
<dbReference type="Pfam" id="PF00022">
    <property type="entry name" value="Actin"/>
    <property type="match status" value="1"/>
</dbReference>
<comment type="similarity">
    <text evidence="2 9">Belongs to the actin family.</text>
</comment>
<dbReference type="GO" id="GO:0005524">
    <property type="term" value="F:ATP binding"/>
    <property type="evidence" value="ECO:0007669"/>
    <property type="project" value="UniProtKB-KW"/>
</dbReference>
<comment type="subcellular location">
    <subcellularLocation>
        <location evidence="1">Cytoplasm</location>
        <location evidence="1">Cytoskeleton</location>
    </subcellularLocation>
</comment>
<evidence type="ECO:0000256" key="1">
    <source>
        <dbReference type="ARBA" id="ARBA00004245"/>
    </source>
</evidence>
<protein>
    <recommendedName>
        <fullName evidence="12">Actin-related protein 10</fullName>
    </recommendedName>
</protein>
<dbReference type="AlphaFoldDB" id="A0A7M7PSB8"/>
<dbReference type="GO" id="GO:0005869">
    <property type="term" value="C:dynactin complex"/>
    <property type="evidence" value="ECO:0000318"/>
    <property type="project" value="GO_Central"/>
</dbReference>
<dbReference type="Proteomes" id="UP000007110">
    <property type="component" value="Unassembled WGS sequence"/>
</dbReference>
<dbReference type="GO" id="GO:1904115">
    <property type="term" value="C:axon cytoplasm"/>
    <property type="evidence" value="ECO:0007669"/>
    <property type="project" value="GOC"/>
</dbReference>
<dbReference type="FunFam" id="3.30.420.40:FF:000218">
    <property type="entry name" value="actin, alpha sarcomeric/skeletal-like"/>
    <property type="match status" value="1"/>
</dbReference>
<evidence type="ECO:0000256" key="6">
    <source>
        <dbReference type="ARBA" id="ARBA00022840"/>
    </source>
</evidence>
<dbReference type="PANTHER" id="PTHR11937">
    <property type="entry name" value="ACTIN"/>
    <property type="match status" value="1"/>
</dbReference>
<keyword evidence="6" id="KW-0067">ATP-binding</keyword>
<evidence type="ECO:0008006" key="12">
    <source>
        <dbReference type="Google" id="ProtNLM"/>
    </source>
</evidence>
<dbReference type="EnsemblMetazoa" id="XM_030999688">
    <property type="protein sequence ID" value="XP_030855548"/>
    <property type="gene ID" value="LOC756451"/>
</dbReference>
<keyword evidence="5" id="KW-0378">Hydrolase</keyword>
<dbReference type="InterPro" id="IPR004000">
    <property type="entry name" value="Actin"/>
</dbReference>
<evidence type="ECO:0000313" key="11">
    <source>
        <dbReference type="Proteomes" id="UP000007110"/>
    </source>
</evidence>
<dbReference type="InterPro" id="IPR043129">
    <property type="entry name" value="ATPase_NBD"/>
</dbReference>
<dbReference type="Gene3D" id="3.30.420.40">
    <property type="match status" value="2"/>
</dbReference>
<dbReference type="CTD" id="55860"/>
<proteinExistence type="inferred from homology"/>
<reference evidence="10" key="2">
    <citation type="submission" date="2021-01" db="UniProtKB">
        <authorList>
            <consortium name="EnsemblMetazoa"/>
        </authorList>
    </citation>
    <scope>IDENTIFICATION</scope>
</reference>
<dbReference type="SMART" id="SM00268">
    <property type="entry name" value="ACTIN"/>
    <property type="match status" value="1"/>
</dbReference>
<dbReference type="KEGG" id="spu:756451"/>
<dbReference type="RefSeq" id="XP_030855548.1">
    <property type="nucleotide sequence ID" value="XM_030999688.1"/>
</dbReference>
<name>A0A7M7PSB8_STRPU</name>
<evidence type="ECO:0000256" key="8">
    <source>
        <dbReference type="ARBA" id="ARBA00049360"/>
    </source>
</evidence>
<keyword evidence="7" id="KW-0206">Cytoskeleton</keyword>
<dbReference type="GO" id="GO:0098958">
    <property type="term" value="P:retrograde axonal transport of mitochondrion"/>
    <property type="evidence" value="ECO:0000318"/>
    <property type="project" value="GO_Central"/>
</dbReference>
<evidence type="ECO:0000256" key="5">
    <source>
        <dbReference type="ARBA" id="ARBA00022801"/>
    </source>
</evidence>
<keyword evidence="3" id="KW-0963">Cytoplasm</keyword>
<evidence type="ECO:0000256" key="4">
    <source>
        <dbReference type="ARBA" id="ARBA00022741"/>
    </source>
</evidence>
<dbReference type="Gene3D" id="3.90.640.10">
    <property type="entry name" value="Actin, Chain A, domain 4"/>
    <property type="match status" value="1"/>
</dbReference>
<dbReference type="GeneID" id="756451"/>
<keyword evidence="11" id="KW-1185">Reference proteome</keyword>
<comment type="catalytic activity">
    <reaction evidence="8">
        <text>ATP + H2O = ADP + phosphate + H(+)</text>
        <dbReference type="Rhea" id="RHEA:13065"/>
        <dbReference type="ChEBI" id="CHEBI:15377"/>
        <dbReference type="ChEBI" id="CHEBI:15378"/>
        <dbReference type="ChEBI" id="CHEBI:30616"/>
        <dbReference type="ChEBI" id="CHEBI:43474"/>
        <dbReference type="ChEBI" id="CHEBI:456216"/>
    </reaction>
</comment>
<dbReference type="InParanoid" id="A0A7M7PSB8"/>
<evidence type="ECO:0000256" key="7">
    <source>
        <dbReference type="ARBA" id="ARBA00023212"/>
    </source>
</evidence>
<dbReference type="SUPFAM" id="SSF53067">
    <property type="entry name" value="Actin-like ATPase domain"/>
    <property type="match status" value="2"/>
</dbReference>
<sequence>MPLFEGLSVGVEKTAAVFDIGAAYTKVGFAGETSPRATIPSKIKLSKTDKVVHIWDYSSTEELYDALVEFLHHVYFRHLLVNPRDRRVVVCESILCPTQFRQTLAKVFFKRYEVPSILFAPSHLTTLFTLGINTALVLDAGYNETVVLPVYEGYPIIKAVESLPLGGRAIHENLERQLKETGTIKENGEEQKPLLSVMDKIPPDVLEDITVRSCFMTNMERATAIQQSILQADDSKWPSPAASVDYPLNGGRTLTMDGKSREVACEVLFEMDNEEQSIATLVLDSILKCPIDMRKPLADNLVFIGGTSLLPGFSHRLLAELKLLLTKPKYKQCFAITTFKVHSPPAQANFTAWLGGAIFGALEVLSYRSLSRDAFLQTEVVPDWCSLSPAITEVEQSAAKDKTPLKSLGLRKAAGDAKGTPEK</sequence>
<evidence type="ECO:0000256" key="2">
    <source>
        <dbReference type="ARBA" id="ARBA00006752"/>
    </source>
</evidence>
<dbReference type="GO" id="GO:0016787">
    <property type="term" value="F:hydrolase activity"/>
    <property type="evidence" value="ECO:0007669"/>
    <property type="project" value="UniProtKB-KW"/>
</dbReference>
<accession>A0A7M7PSB8</accession>
<evidence type="ECO:0000256" key="3">
    <source>
        <dbReference type="ARBA" id="ARBA00022490"/>
    </source>
</evidence>
<dbReference type="CDD" id="cd10207">
    <property type="entry name" value="ASKHA_NBD_Arp10"/>
    <property type="match status" value="1"/>
</dbReference>
<keyword evidence="4" id="KW-0547">Nucleotide-binding</keyword>
<dbReference type="OrthoDB" id="337660at2759"/>
<dbReference type="OMA" id="WERDNDN"/>
<evidence type="ECO:0000313" key="10">
    <source>
        <dbReference type="EnsemblMetazoa" id="XP_030855548"/>
    </source>
</evidence>
<organism evidence="10 11">
    <name type="scientific">Strongylocentrotus purpuratus</name>
    <name type="common">Purple sea urchin</name>
    <dbReference type="NCBI Taxonomy" id="7668"/>
    <lineage>
        <taxon>Eukaryota</taxon>
        <taxon>Metazoa</taxon>
        <taxon>Echinodermata</taxon>
        <taxon>Eleutherozoa</taxon>
        <taxon>Echinozoa</taxon>
        <taxon>Echinoidea</taxon>
        <taxon>Euechinoidea</taxon>
        <taxon>Echinacea</taxon>
        <taxon>Camarodonta</taxon>
        <taxon>Echinidea</taxon>
        <taxon>Strongylocentrotidae</taxon>
        <taxon>Strongylocentrotus</taxon>
    </lineage>
</organism>
<reference evidence="11" key="1">
    <citation type="submission" date="2015-02" db="EMBL/GenBank/DDBJ databases">
        <title>Genome sequencing for Strongylocentrotus purpuratus.</title>
        <authorList>
            <person name="Murali S."/>
            <person name="Liu Y."/>
            <person name="Vee V."/>
            <person name="English A."/>
            <person name="Wang M."/>
            <person name="Skinner E."/>
            <person name="Han Y."/>
            <person name="Muzny D.M."/>
            <person name="Worley K.C."/>
            <person name="Gibbs R.A."/>
        </authorList>
    </citation>
    <scope>NUCLEOTIDE SEQUENCE</scope>
</reference>